<evidence type="ECO:0000256" key="1">
    <source>
        <dbReference type="SAM" id="MobiDB-lite"/>
    </source>
</evidence>
<name>A0A835G4S1_SPOEX</name>
<feature type="region of interest" description="Disordered" evidence="1">
    <location>
        <begin position="84"/>
        <end position="124"/>
    </location>
</feature>
<proteinExistence type="predicted"/>
<dbReference type="Proteomes" id="UP000648187">
    <property type="component" value="Unassembled WGS sequence"/>
</dbReference>
<gene>
    <name evidence="2" type="ORF">HW555_013053</name>
</gene>
<feature type="compositionally biased region" description="Low complexity" evidence="1">
    <location>
        <begin position="144"/>
        <end position="169"/>
    </location>
</feature>
<accession>A0A835G4S1</accession>
<evidence type="ECO:0000313" key="3">
    <source>
        <dbReference type="Proteomes" id="UP000648187"/>
    </source>
</evidence>
<dbReference type="EMBL" id="JACKWZ010000567">
    <property type="protein sequence ID" value="KAF9406646.1"/>
    <property type="molecule type" value="Genomic_DNA"/>
</dbReference>
<evidence type="ECO:0000313" key="2">
    <source>
        <dbReference type="EMBL" id="KAF9406646.1"/>
    </source>
</evidence>
<dbReference type="AlphaFoldDB" id="A0A835G4S1"/>
<reference evidence="2" key="1">
    <citation type="submission" date="2020-08" db="EMBL/GenBank/DDBJ databases">
        <title>Spodoptera exigua strain:BAW_Kor-Di-RS1 Genome sequencing and assembly.</title>
        <authorList>
            <person name="Kim J."/>
            <person name="Nam H.Y."/>
            <person name="Kwon M."/>
            <person name="Choi J.H."/>
            <person name="Cho S.R."/>
            <person name="Kim G.-H."/>
        </authorList>
    </citation>
    <scope>NUCLEOTIDE SEQUENCE</scope>
    <source>
        <strain evidence="2">BAW_Kor-Di-RS1</strain>
        <tissue evidence="2">Whole-body</tissue>
    </source>
</reference>
<organism evidence="2 3">
    <name type="scientific">Spodoptera exigua</name>
    <name type="common">Beet armyworm</name>
    <name type="synonym">Noctua fulgens</name>
    <dbReference type="NCBI Taxonomy" id="7107"/>
    <lineage>
        <taxon>Eukaryota</taxon>
        <taxon>Metazoa</taxon>
        <taxon>Ecdysozoa</taxon>
        <taxon>Arthropoda</taxon>
        <taxon>Hexapoda</taxon>
        <taxon>Insecta</taxon>
        <taxon>Pterygota</taxon>
        <taxon>Neoptera</taxon>
        <taxon>Endopterygota</taxon>
        <taxon>Lepidoptera</taxon>
        <taxon>Glossata</taxon>
        <taxon>Ditrysia</taxon>
        <taxon>Noctuoidea</taxon>
        <taxon>Noctuidae</taxon>
        <taxon>Amphipyrinae</taxon>
        <taxon>Spodoptera</taxon>
    </lineage>
</organism>
<feature type="region of interest" description="Disordered" evidence="1">
    <location>
        <begin position="144"/>
        <end position="206"/>
    </location>
</feature>
<protein>
    <submittedName>
        <fullName evidence="2">Uncharacterized protein</fullName>
    </submittedName>
</protein>
<sequence length="381" mass="39759">MSAYILVRSSPPGGHSQFQKVKIINSEGRGGLGVSHSMLHESWPAAWHKADSFELDALFAEVNNNCSKASNELCVCAEGEAECGAEGSGGDAESPPPLPPFGYAHPGALSPSHSRSYQELRPAAAHARDMQAYAHLEEVFKPGSAAPAAPAGSTDGVYLRRSSPDLSPSPERRDDFRAHYEPYTPAPAPPAYAHDHHHHVDGGGGGSGGGGVYSRCAYAAGSPYFGNGGDISTQPQIWTSSAGGSPSYGGGGGVVLGEEYTEGGGAEGAGGGSLPAFSARFGGAFACATSRPNAVYGSSTLTAPPYSHQVSSRREPYSRPCCTPHQPGVYSSALHVRPQPTRRFICFQEVWSLESSRRPQMSAAASLSASKYIIILFMSGN</sequence>
<comment type="caution">
    <text evidence="2">The sequence shown here is derived from an EMBL/GenBank/DDBJ whole genome shotgun (WGS) entry which is preliminary data.</text>
</comment>
<feature type="compositionally biased region" description="Basic and acidic residues" evidence="1">
    <location>
        <begin position="170"/>
        <end position="180"/>
    </location>
</feature>
<keyword evidence="3" id="KW-1185">Reference proteome</keyword>